<evidence type="ECO:0000313" key="1">
    <source>
        <dbReference type="EMBL" id="WVO22592.1"/>
    </source>
</evidence>
<organism evidence="1 2">
    <name type="scientific">Cryptococcus decagattii</name>
    <dbReference type="NCBI Taxonomy" id="1859122"/>
    <lineage>
        <taxon>Eukaryota</taxon>
        <taxon>Fungi</taxon>
        <taxon>Dikarya</taxon>
        <taxon>Basidiomycota</taxon>
        <taxon>Agaricomycotina</taxon>
        <taxon>Tremellomycetes</taxon>
        <taxon>Tremellales</taxon>
        <taxon>Cryptococcaceae</taxon>
        <taxon>Cryptococcus</taxon>
        <taxon>Cryptococcus gattii species complex</taxon>
    </lineage>
</organism>
<dbReference type="Proteomes" id="UP001432216">
    <property type="component" value="Chromosome 6"/>
</dbReference>
<gene>
    <name evidence="1" type="ORF">IAS62_003922</name>
</gene>
<evidence type="ECO:0000313" key="2">
    <source>
        <dbReference type="Proteomes" id="UP001432216"/>
    </source>
</evidence>
<reference evidence="1 2" key="1">
    <citation type="submission" date="2024-01" db="EMBL/GenBank/DDBJ databases">
        <title>Comparative genomics of Cryptococcus and Kwoniella reveals pathogenesis evolution and contrasting modes of karyotype evolution via chromosome fusion or intercentromeric recombination.</title>
        <authorList>
            <person name="Coelho M.A."/>
            <person name="David-Palma M."/>
            <person name="Shea T."/>
            <person name="Bowers K."/>
            <person name="McGinley-Smith S."/>
            <person name="Mohammad A.W."/>
            <person name="Gnirke A."/>
            <person name="Yurkov A.M."/>
            <person name="Nowrousian M."/>
            <person name="Sun S."/>
            <person name="Cuomo C.A."/>
            <person name="Heitman J."/>
        </authorList>
    </citation>
    <scope>NUCLEOTIDE SEQUENCE [LARGE SCALE GENOMIC DNA]</scope>
    <source>
        <strain evidence="1 2">7685027</strain>
    </source>
</reference>
<proteinExistence type="predicted"/>
<dbReference type="GeneID" id="89990694"/>
<dbReference type="EMBL" id="CP143811">
    <property type="protein sequence ID" value="WVO22592.1"/>
    <property type="molecule type" value="Genomic_DNA"/>
</dbReference>
<accession>A0ABZ2AYU6</accession>
<keyword evidence="2" id="KW-1185">Reference proteome</keyword>
<protein>
    <submittedName>
        <fullName evidence="1">Uncharacterized protein</fullName>
    </submittedName>
</protein>
<sequence>MEKGRGPSSTVGTVSTAGDCCLPAWLSLCVTGPLRALSPTLFVHQWIPNLLHQQSGFTIKLHIFRLFLLNTYILLPAISSFFSGSVAKTPAFVSIHQLSHTAGTEDKTETRTLAHCPRLNWDSLITVSQSLR</sequence>
<name>A0ABZ2AYU6_9TREE</name>
<dbReference type="RefSeq" id="XP_064721831.1">
    <property type="nucleotide sequence ID" value="XM_064865759.1"/>
</dbReference>